<reference evidence="4 5" key="1">
    <citation type="submission" date="2013-11" db="EMBL/GenBank/DDBJ databases">
        <title>The Genome Sequence of Phytophthora parasitica P1569.</title>
        <authorList>
            <consortium name="The Broad Institute Genomics Platform"/>
            <person name="Russ C."/>
            <person name="Tyler B."/>
            <person name="Panabieres F."/>
            <person name="Shan W."/>
            <person name="Tripathy S."/>
            <person name="Grunwald N."/>
            <person name="Machado M."/>
            <person name="Johnson C.S."/>
            <person name="Arredondo F."/>
            <person name="Hong C."/>
            <person name="Coffey M."/>
            <person name="Young S.K."/>
            <person name="Zeng Q."/>
            <person name="Gargeya S."/>
            <person name="Fitzgerald M."/>
            <person name="Abouelleil A."/>
            <person name="Alvarado L."/>
            <person name="Chapman S.B."/>
            <person name="Gainer-Dewar J."/>
            <person name="Goldberg J."/>
            <person name="Griggs A."/>
            <person name="Gujja S."/>
            <person name="Hansen M."/>
            <person name="Howarth C."/>
            <person name="Imamovic A."/>
            <person name="Ireland A."/>
            <person name="Larimer J."/>
            <person name="McCowan C."/>
            <person name="Murphy C."/>
            <person name="Pearson M."/>
            <person name="Poon T.W."/>
            <person name="Priest M."/>
            <person name="Roberts A."/>
            <person name="Saif S."/>
            <person name="Shea T."/>
            <person name="Sykes S."/>
            <person name="Wortman J."/>
            <person name="Nusbaum C."/>
            <person name="Birren B."/>
        </authorList>
    </citation>
    <scope>NUCLEOTIDE SEQUENCE [LARGE SCALE GENOMIC DNA]</scope>
    <source>
        <strain evidence="4 5">P1569</strain>
    </source>
</reference>
<dbReference type="InterPro" id="IPR027806">
    <property type="entry name" value="HARBI1_dom"/>
</dbReference>
<dbReference type="PANTHER" id="PTHR48471:SF1">
    <property type="entry name" value="DDE TNP4 DOMAIN-CONTAINING PROTEIN"/>
    <property type="match status" value="1"/>
</dbReference>
<sequence>MHVTELVALVAVVLENTNSLRELRHHVNGLLIDAELKRELKTRHRLTAACLGVPHLSAWSLLYKYGTDENLLNVTTLTRSAFNELLARFAGFTTFTDPGVTGSMGVKTICEIFAVPPTTLQRTLMKAEHALEAALRGFYPARISWPLLGHQRRMAAWVHAREPLLDNIFGFVDGKNYRVMQPSRADIQNAYYNGWLHAGFVTGTICFGADGCILWAKHNCPGSWNDADTSLELREKLLDTRLCPDQSLGVVSDSAFPSSAAMRGRILTPLKDGDLDRLLPSVRSSARRLNNAITSVRQAGEWGMGSIEKVYHRLLLPLPYDPERRRLQLSNMFRLANYRVRTAGISQIRTIFSQLD</sequence>
<dbReference type="GO" id="GO:0046872">
    <property type="term" value="F:metal ion binding"/>
    <property type="evidence" value="ECO:0007669"/>
    <property type="project" value="UniProtKB-KW"/>
</dbReference>
<dbReference type="PANTHER" id="PTHR48471">
    <property type="entry name" value="DDE TNP4 DOMAIN-CONTAINING PROTEIN"/>
    <property type="match status" value="1"/>
</dbReference>
<evidence type="ECO:0000256" key="2">
    <source>
        <dbReference type="ARBA" id="ARBA00022723"/>
    </source>
</evidence>
<dbReference type="Proteomes" id="UP000018721">
    <property type="component" value="Unassembled WGS sequence"/>
</dbReference>
<dbReference type="eggNOG" id="ENOG502QQR9">
    <property type="taxonomic scope" value="Eukaryota"/>
</dbReference>
<comment type="cofactor">
    <cofactor evidence="1">
        <name>a divalent metal cation</name>
        <dbReference type="ChEBI" id="CHEBI:60240"/>
    </cofactor>
</comment>
<keyword evidence="5" id="KW-1185">Reference proteome</keyword>
<evidence type="ECO:0000256" key="1">
    <source>
        <dbReference type="ARBA" id="ARBA00001968"/>
    </source>
</evidence>
<gene>
    <name evidence="4" type="ORF">F443_03689</name>
</gene>
<keyword evidence="2" id="KW-0479">Metal-binding</keyword>
<evidence type="ECO:0000313" key="4">
    <source>
        <dbReference type="EMBL" id="ETI53341.1"/>
    </source>
</evidence>
<dbReference type="EMBL" id="ANIZ01000686">
    <property type="protein sequence ID" value="ETI53341.1"/>
    <property type="molecule type" value="Genomic_DNA"/>
</dbReference>
<dbReference type="OrthoDB" id="115224at2759"/>
<accession>V9FQK2</accession>
<name>V9FQK2_PHYNI</name>
<evidence type="ECO:0000313" key="5">
    <source>
        <dbReference type="Proteomes" id="UP000018721"/>
    </source>
</evidence>
<organism evidence="4 5">
    <name type="scientific">Phytophthora nicotianae P1569</name>
    <dbReference type="NCBI Taxonomy" id="1317065"/>
    <lineage>
        <taxon>Eukaryota</taxon>
        <taxon>Sar</taxon>
        <taxon>Stramenopiles</taxon>
        <taxon>Oomycota</taxon>
        <taxon>Peronosporomycetes</taxon>
        <taxon>Peronosporales</taxon>
        <taxon>Peronosporaceae</taxon>
        <taxon>Phytophthora</taxon>
    </lineage>
</organism>
<dbReference type="AlphaFoldDB" id="V9FQK2"/>
<feature type="domain" description="DDE Tnp4" evidence="3">
    <location>
        <begin position="172"/>
        <end position="324"/>
    </location>
</feature>
<dbReference type="Pfam" id="PF13359">
    <property type="entry name" value="DDE_Tnp_4"/>
    <property type="match status" value="1"/>
</dbReference>
<dbReference type="HOGENOM" id="CLU_048932_0_0_1"/>
<comment type="caution">
    <text evidence="4">The sequence shown here is derived from an EMBL/GenBank/DDBJ whole genome shotgun (WGS) entry which is preliminary data.</text>
</comment>
<evidence type="ECO:0000259" key="3">
    <source>
        <dbReference type="Pfam" id="PF13359"/>
    </source>
</evidence>
<proteinExistence type="predicted"/>
<protein>
    <recommendedName>
        <fullName evidence="3">DDE Tnp4 domain-containing protein</fullName>
    </recommendedName>
</protein>